<dbReference type="CDD" id="cd00684">
    <property type="entry name" value="Terpene_cyclase_plant_C1"/>
    <property type="match status" value="1"/>
</dbReference>
<evidence type="ECO:0000313" key="7">
    <source>
        <dbReference type="Proteomes" id="UP000634136"/>
    </source>
</evidence>
<accession>A0A834WAF2</accession>
<reference evidence="6" key="1">
    <citation type="submission" date="2020-09" db="EMBL/GenBank/DDBJ databases">
        <title>Genome-Enabled Discovery of Anthraquinone Biosynthesis in Senna tora.</title>
        <authorList>
            <person name="Kang S.-H."/>
            <person name="Pandey R.P."/>
            <person name="Lee C.-M."/>
            <person name="Sim J.-S."/>
            <person name="Jeong J.-T."/>
            <person name="Choi B.-S."/>
            <person name="Jung M."/>
            <person name="Ginzburg D."/>
            <person name="Zhao K."/>
            <person name="Won S.Y."/>
            <person name="Oh T.-J."/>
            <person name="Yu Y."/>
            <person name="Kim N.-H."/>
            <person name="Lee O.R."/>
            <person name="Lee T.-H."/>
            <person name="Bashyal P."/>
            <person name="Kim T.-S."/>
            <person name="Lee W.-H."/>
            <person name="Kawkins C."/>
            <person name="Kim C.-K."/>
            <person name="Kim J.S."/>
            <person name="Ahn B.O."/>
            <person name="Rhee S.Y."/>
            <person name="Sohng J.K."/>
        </authorList>
    </citation>
    <scope>NUCLEOTIDE SEQUENCE</scope>
    <source>
        <tissue evidence="6">Leaf</tissue>
    </source>
</reference>
<dbReference type="SFLD" id="SFLDS00005">
    <property type="entry name" value="Isoprenoid_Synthase_Type_I"/>
    <property type="match status" value="1"/>
</dbReference>
<evidence type="ECO:0000256" key="2">
    <source>
        <dbReference type="ARBA" id="ARBA00022723"/>
    </source>
</evidence>
<dbReference type="InterPro" id="IPR008930">
    <property type="entry name" value="Terpenoid_cyclase/PrenylTrfase"/>
</dbReference>
<dbReference type="AlphaFoldDB" id="A0A834WAF2"/>
<proteinExistence type="predicted"/>
<dbReference type="Pfam" id="PF01397">
    <property type="entry name" value="Terpene_synth"/>
    <property type="match status" value="2"/>
</dbReference>
<sequence>MALHHQPYSLLPNRTPFKTFPPTSKPTILFKTSCSVISIPNCAIRCDELAASSSIIVSDDQNNNTCHQRRSANYFQPSIWHYDYIQALKTDYVEQSYAEEGDELKEEVRAILEKLEDGVHQLEVIDDLQRLGVANHFSHEIGTILKNIYNHKDTKKKTNNDLYSTALEFRLLRQHGYDVTSELSSFIFNISNSLFKVSNFTAITLSLPSNSAFNFSHASLEVFNGFLDHKGDFDFDLSNDILGLLALYEASFHSMEDQSILEEARDFSSNHLKEFVNKNIINENTTEIALSVELVKHSLELPLHWRPLRLEARWFIDVYERRQQNMVPTLLKLAKLDFNLAQVSHKKDLKHTSRWDINIAMEILPDYMKLCFHALYNFVNEVAFDSLKENGNHIIPHLQKVWADLCKAYLIEAKWYHSGYQPSLQEYMENAWVSIGVPVILVHASFALGNSTKEKDFICLQTYPHIIRLSATILRLADDLGTSKREKETGDIPKSIECYMNETGASEDDARAHINFLIWKTWKKMNKEVSNSHYSKSFKEIALNLVRMSLCMYQHGDGHTIQDQETKNLIMSLLFQPIAFHC</sequence>
<keyword evidence="3" id="KW-0460">Magnesium</keyword>
<feature type="domain" description="Terpene synthase N-terminal" evidence="4">
    <location>
        <begin position="79"/>
        <end position="182"/>
    </location>
</feature>
<dbReference type="InterPro" id="IPR044814">
    <property type="entry name" value="Terpene_cyclase_plant_C1"/>
</dbReference>
<protein>
    <submittedName>
        <fullName evidence="6">Terpene synthase 10-like</fullName>
    </submittedName>
</protein>
<evidence type="ECO:0000259" key="4">
    <source>
        <dbReference type="Pfam" id="PF01397"/>
    </source>
</evidence>
<dbReference type="GO" id="GO:0000287">
    <property type="term" value="F:magnesium ion binding"/>
    <property type="evidence" value="ECO:0007669"/>
    <property type="project" value="InterPro"/>
</dbReference>
<feature type="domain" description="Terpene synthase metal-binding" evidence="5">
    <location>
        <begin position="353"/>
        <end position="524"/>
    </location>
</feature>
<dbReference type="GO" id="GO:0016102">
    <property type="term" value="P:diterpenoid biosynthetic process"/>
    <property type="evidence" value="ECO:0007669"/>
    <property type="project" value="InterPro"/>
</dbReference>
<comment type="cofactor">
    <cofactor evidence="1">
        <name>Mg(2+)</name>
        <dbReference type="ChEBI" id="CHEBI:18420"/>
    </cofactor>
</comment>
<dbReference type="SFLD" id="SFLDG01019">
    <property type="entry name" value="Terpene_Cyclase_Like_1_C_Termi"/>
    <property type="match status" value="1"/>
</dbReference>
<dbReference type="PANTHER" id="PTHR31225">
    <property type="entry name" value="OS04G0344100 PROTEIN-RELATED"/>
    <property type="match status" value="1"/>
</dbReference>
<organism evidence="6 7">
    <name type="scientific">Senna tora</name>
    <dbReference type="NCBI Taxonomy" id="362788"/>
    <lineage>
        <taxon>Eukaryota</taxon>
        <taxon>Viridiplantae</taxon>
        <taxon>Streptophyta</taxon>
        <taxon>Embryophyta</taxon>
        <taxon>Tracheophyta</taxon>
        <taxon>Spermatophyta</taxon>
        <taxon>Magnoliopsida</taxon>
        <taxon>eudicotyledons</taxon>
        <taxon>Gunneridae</taxon>
        <taxon>Pentapetalae</taxon>
        <taxon>rosids</taxon>
        <taxon>fabids</taxon>
        <taxon>Fabales</taxon>
        <taxon>Fabaceae</taxon>
        <taxon>Caesalpinioideae</taxon>
        <taxon>Cassia clade</taxon>
        <taxon>Senna</taxon>
    </lineage>
</organism>
<dbReference type="SUPFAM" id="SSF48239">
    <property type="entry name" value="Terpenoid cyclases/Protein prenyltransferases"/>
    <property type="match status" value="2"/>
</dbReference>
<dbReference type="InterPro" id="IPR034741">
    <property type="entry name" value="Terpene_cyclase-like_1_C"/>
</dbReference>
<dbReference type="InterPro" id="IPR050148">
    <property type="entry name" value="Terpene_synthase-like"/>
</dbReference>
<keyword evidence="7" id="KW-1185">Reference proteome</keyword>
<dbReference type="PANTHER" id="PTHR31225:SF244">
    <property type="entry name" value="1,8-CINEOLE SYNTHASE 1, CHLOROPLASTIC-RELATED"/>
    <property type="match status" value="1"/>
</dbReference>
<comment type="caution">
    <text evidence="6">The sequence shown here is derived from an EMBL/GenBank/DDBJ whole genome shotgun (WGS) entry which is preliminary data.</text>
</comment>
<evidence type="ECO:0000259" key="5">
    <source>
        <dbReference type="Pfam" id="PF03936"/>
    </source>
</evidence>
<dbReference type="InterPro" id="IPR005630">
    <property type="entry name" value="Terpene_synthase_metal-bd"/>
</dbReference>
<evidence type="ECO:0000256" key="3">
    <source>
        <dbReference type="ARBA" id="ARBA00022842"/>
    </source>
</evidence>
<dbReference type="InterPro" id="IPR001906">
    <property type="entry name" value="Terpene_synth_N"/>
</dbReference>
<dbReference type="InterPro" id="IPR008949">
    <property type="entry name" value="Isoprenoid_synthase_dom_sf"/>
</dbReference>
<evidence type="ECO:0000256" key="1">
    <source>
        <dbReference type="ARBA" id="ARBA00001946"/>
    </source>
</evidence>
<dbReference type="Gene3D" id="1.10.600.10">
    <property type="entry name" value="Farnesyl Diphosphate Synthase"/>
    <property type="match status" value="1"/>
</dbReference>
<dbReference type="Pfam" id="PF03936">
    <property type="entry name" value="Terpene_synth_C"/>
    <property type="match status" value="1"/>
</dbReference>
<dbReference type="OrthoDB" id="1936865at2759"/>
<dbReference type="GO" id="GO:0010333">
    <property type="term" value="F:terpene synthase activity"/>
    <property type="evidence" value="ECO:0007669"/>
    <property type="project" value="InterPro"/>
</dbReference>
<gene>
    <name evidence="6" type="ORF">G2W53_029181</name>
</gene>
<dbReference type="SUPFAM" id="SSF48576">
    <property type="entry name" value="Terpenoid synthases"/>
    <property type="match status" value="1"/>
</dbReference>
<evidence type="ECO:0000313" key="6">
    <source>
        <dbReference type="EMBL" id="KAF7815212.1"/>
    </source>
</evidence>
<dbReference type="InterPro" id="IPR036965">
    <property type="entry name" value="Terpene_synth_N_sf"/>
</dbReference>
<feature type="domain" description="Terpene synthase N-terminal" evidence="4">
    <location>
        <begin position="219"/>
        <end position="289"/>
    </location>
</feature>
<dbReference type="Gene3D" id="1.50.10.130">
    <property type="entry name" value="Terpene synthase, N-terminal domain"/>
    <property type="match status" value="1"/>
</dbReference>
<dbReference type="EMBL" id="JAAIUW010000009">
    <property type="protein sequence ID" value="KAF7815212.1"/>
    <property type="molecule type" value="Genomic_DNA"/>
</dbReference>
<keyword evidence="2" id="KW-0479">Metal-binding</keyword>
<name>A0A834WAF2_9FABA</name>
<dbReference type="Proteomes" id="UP000634136">
    <property type="component" value="Unassembled WGS sequence"/>
</dbReference>